<dbReference type="Proteomes" id="UP000694395">
    <property type="component" value="Chromosome 9"/>
</dbReference>
<feature type="compositionally biased region" description="Acidic residues" evidence="16">
    <location>
        <begin position="45"/>
        <end position="64"/>
    </location>
</feature>
<evidence type="ECO:0000256" key="9">
    <source>
        <dbReference type="ARBA" id="ARBA00022777"/>
    </source>
</evidence>
<comment type="catalytic activity">
    <reaction evidence="13">
        <text>L-threonyl-[protein] + ATP = O-phospho-L-threonyl-[protein] + ADP + H(+)</text>
        <dbReference type="Rhea" id="RHEA:46608"/>
        <dbReference type="Rhea" id="RHEA-COMP:11060"/>
        <dbReference type="Rhea" id="RHEA-COMP:11605"/>
        <dbReference type="ChEBI" id="CHEBI:15378"/>
        <dbReference type="ChEBI" id="CHEBI:30013"/>
        <dbReference type="ChEBI" id="CHEBI:30616"/>
        <dbReference type="ChEBI" id="CHEBI:61977"/>
        <dbReference type="ChEBI" id="CHEBI:456216"/>
        <dbReference type="EC" id="2.7.11.1"/>
    </reaction>
</comment>
<dbReference type="GO" id="GO:0000245">
    <property type="term" value="P:spliceosomal complex assembly"/>
    <property type="evidence" value="ECO:0007669"/>
    <property type="project" value="TreeGrafter"/>
</dbReference>
<dbReference type="FunFam" id="1.10.510.10:FF:000293">
    <property type="entry name" value="SRSF protein kinase 1"/>
    <property type="match status" value="1"/>
</dbReference>
<feature type="domain" description="Protein kinase" evidence="17">
    <location>
        <begin position="84"/>
        <end position="688"/>
    </location>
</feature>
<accession>A0A8C7NLN0</accession>
<evidence type="ECO:0000313" key="19">
    <source>
        <dbReference type="Proteomes" id="UP000694395"/>
    </source>
</evidence>
<dbReference type="Ensembl" id="ENSOMYT00000010510.2">
    <property type="protein sequence ID" value="ENSOMYP00000009487.2"/>
    <property type="gene ID" value="ENSOMYG00000004705.2"/>
</dbReference>
<evidence type="ECO:0000256" key="10">
    <source>
        <dbReference type="ARBA" id="ARBA00022782"/>
    </source>
</evidence>
<dbReference type="InterPro" id="IPR008271">
    <property type="entry name" value="Ser/Thr_kinase_AS"/>
</dbReference>
<comment type="subcellular location">
    <subcellularLocation>
        <location evidence="2">Cytoplasm</location>
    </subcellularLocation>
    <subcellularLocation>
        <location evidence="1">Nucleus</location>
    </subcellularLocation>
</comment>
<evidence type="ECO:0000256" key="13">
    <source>
        <dbReference type="ARBA" id="ARBA00047899"/>
    </source>
</evidence>
<keyword evidence="11 15" id="KW-0067">ATP-binding</keyword>
<comment type="catalytic activity">
    <reaction evidence="14">
        <text>L-seryl-[protein] + ATP = O-phospho-L-seryl-[protein] + ADP + H(+)</text>
        <dbReference type="Rhea" id="RHEA:17989"/>
        <dbReference type="Rhea" id="RHEA-COMP:9863"/>
        <dbReference type="Rhea" id="RHEA-COMP:11604"/>
        <dbReference type="ChEBI" id="CHEBI:15378"/>
        <dbReference type="ChEBI" id="CHEBI:29999"/>
        <dbReference type="ChEBI" id="CHEBI:30616"/>
        <dbReference type="ChEBI" id="CHEBI:83421"/>
        <dbReference type="ChEBI" id="CHEBI:456216"/>
        <dbReference type="EC" id="2.7.11.1"/>
    </reaction>
</comment>
<sequence>MERKVLALQARKKRAKAKKSSKKHPAHPRGTAAQQQPQPEASPQEPDEPEEILGSDDEEQEDPNDYCKGGYHHVKIGDLFNGRYHVIRKLGWGHFSTVWLAWDIQVKRFVAMKVVKSAEHYTETAVDEIKLLRSVRNTDPDDPKREMVVQLLDDFKISGVNGTHVCMVFEVLGHHLLKWIIKSNYQGLPLPCVKSIIRQVLQGLDYLHTKCEIIHTDIKPENILLTVNEPYVRRLAAEATEWQKAGAPPPSGSTTKMSKNKKKKLKKKQKRQAELLEKCILDLEEMEKAPGRGDEEDEDEEDPESPVSSKQQRTYLLKWLVVFLSAFPFLSLSPSPCSLSLPPPSPCSLSLSLSLPPPSPCSLSLSLPPPSPCSLSLPPPSPCSLSLSLHLPLALSLSPSTFPLLSLSLPPPSPCSLSLSLHLPLALSLSLPPPSPCSLSLSPSTFPLLSLSLSLHLPLALSLSLPPPSPCSLSLSPSTFPLLSLSLSLHLPLALSLSLALSGDAAKLAAGNLLVNPLEPLNAGRLKVKIADLGNACWVHKHFTEDIQTRQYRSLEVLIGSGYNTPADIWSTACMAFELATGDYLFEPHSGEDYSRDEDHLALIIELLGKVPRHYALSGKFSQEYFTRRGDLKHITKLKPWGLLEVLQDKYEWPKEETDCFADFLLPMLELVPEKRATAADCLRHPWIAPQ</sequence>
<dbReference type="GO" id="GO:0005634">
    <property type="term" value="C:nucleus"/>
    <property type="evidence" value="ECO:0007669"/>
    <property type="project" value="UniProtKB-SubCell"/>
</dbReference>
<dbReference type="EC" id="2.7.11.1" evidence="3"/>
<dbReference type="FunFam" id="1.10.510.10:FF:000105">
    <property type="entry name" value="SRSF protein kinase 2"/>
    <property type="match status" value="1"/>
</dbReference>
<dbReference type="GO" id="GO:0004674">
    <property type="term" value="F:protein serine/threonine kinase activity"/>
    <property type="evidence" value="ECO:0007669"/>
    <property type="project" value="UniProtKB-KW"/>
</dbReference>
<keyword evidence="9" id="KW-0418">Kinase</keyword>
<keyword evidence="19" id="KW-1185">Reference proteome</keyword>
<evidence type="ECO:0000256" key="4">
    <source>
        <dbReference type="ARBA" id="ARBA00022490"/>
    </source>
</evidence>
<evidence type="ECO:0000256" key="11">
    <source>
        <dbReference type="ARBA" id="ARBA00022840"/>
    </source>
</evidence>
<dbReference type="GO" id="GO:0035556">
    <property type="term" value="P:intracellular signal transduction"/>
    <property type="evidence" value="ECO:0007669"/>
    <property type="project" value="TreeGrafter"/>
</dbReference>
<feature type="compositionally biased region" description="Low complexity" evidence="16">
    <location>
        <begin position="32"/>
        <end position="44"/>
    </location>
</feature>
<reference evidence="18" key="2">
    <citation type="submission" date="2025-08" db="UniProtKB">
        <authorList>
            <consortium name="Ensembl"/>
        </authorList>
    </citation>
    <scope>IDENTIFICATION</scope>
</reference>
<dbReference type="FunFam" id="3.30.200.20:FF:000163">
    <property type="entry name" value="SRSF protein kinase 2 isoform X1"/>
    <property type="match status" value="1"/>
</dbReference>
<evidence type="ECO:0000256" key="16">
    <source>
        <dbReference type="SAM" id="MobiDB-lite"/>
    </source>
</evidence>
<evidence type="ECO:0000256" key="12">
    <source>
        <dbReference type="ARBA" id="ARBA00023242"/>
    </source>
</evidence>
<protein>
    <recommendedName>
        <fullName evidence="3">non-specific serine/threonine protein kinase</fullName>
        <ecNumber evidence="3">2.7.11.1</ecNumber>
    </recommendedName>
</protein>
<name>A0A8C7NLN0_ONCMY</name>
<keyword evidence="5" id="KW-0723">Serine/threonine-protein kinase</keyword>
<dbReference type="GO" id="GO:0050684">
    <property type="term" value="P:regulation of mRNA processing"/>
    <property type="evidence" value="ECO:0007669"/>
    <property type="project" value="TreeGrafter"/>
</dbReference>
<dbReference type="InterPro" id="IPR011009">
    <property type="entry name" value="Kinase-like_dom_sf"/>
</dbReference>
<feature type="region of interest" description="Disordered" evidence="16">
    <location>
        <begin position="242"/>
        <end position="267"/>
    </location>
</feature>
<feature type="compositionally biased region" description="Acidic residues" evidence="16">
    <location>
        <begin position="294"/>
        <end position="304"/>
    </location>
</feature>
<organism evidence="18 19">
    <name type="scientific">Oncorhynchus mykiss</name>
    <name type="common">Rainbow trout</name>
    <name type="synonym">Salmo gairdneri</name>
    <dbReference type="NCBI Taxonomy" id="8022"/>
    <lineage>
        <taxon>Eukaryota</taxon>
        <taxon>Metazoa</taxon>
        <taxon>Chordata</taxon>
        <taxon>Craniata</taxon>
        <taxon>Vertebrata</taxon>
        <taxon>Euteleostomi</taxon>
        <taxon>Actinopterygii</taxon>
        <taxon>Neopterygii</taxon>
        <taxon>Teleostei</taxon>
        <taxon>Protacanthopterygii</taxon>
        <taxon>Salmoniformes</taxon>
        <taxon>Salmonidae</taxon>
        <taxon>Salmoninae</taxon>
        <taxon>Oncorhynchus</taxon>
    </lineage>
</organism>
<feature type="compositionally biased region" description="Basic residues" evidence="16">
    <location>
        <begin position="258"/>
        <end position="267"/>
    </location>
</feature>
<evidence type="ECO:0000256" key="5">
    <source>
        <dbReference type="ARBA" id="ARBA00022527"/>
    </source>
</evidence>
<feature type="region of interest" description="Disordered" evidence="16">
    <location>
        <begin position="1"/>
        <end position="68"/>
    </location>
</feature>
<dbReference type="GO" id="GO:0030154">
    <property type="term" value="P:cell differentiation"/>
    <property type="evidence" value="ECO:0007669"/>
    <property type="project" value="UniProtKB-KW"/>
</dbReference>
<evidence type="ECO:0000259" key="17">
    <source>
        <dbReference type="PROSITE" id="PS50011"/>
    </source>
</evidence>
<proteinExistence type="predicted"/>
<dbReference type="PANTHER" id="PTHR47634">
    <property type="entry name" value="PROTEIN KINASE DOMAIN-CONTAINING PROTEIN-RELATED"/>
    <property type="match status" value="1"/>
</dbReference>
<evidence type="ECO:0000256" key="1">
    <source>
        <dbReference type="ARBA" id="ARBA00004123"/>
    </source>
</evidence>
<dbReference type="InterPro" id="IPR000719">
    <property type="entry name" value="Prot_kinase_dom"/>
</dbReference>
<feature type="binding site" evidence="15">
    <location>
        <position position="113"/>
    </location>
    <ligand>
        <name>ATP</name>
        <dbReference type="ChEBI" id="CHEBI:30616"/>
    </ligand>
</feature>
<evidence type="ECO:0000256" key="14">
    <source>
        <dbReference type="ARBA" id="ARBA00048679"/>
    </source>
</evidence>
<dbReference type="GO" id="GO:0005737">
    <property type="term" value="C:cytoplasm"/>
    <property type="evidence" value="ECO:0007669"/>
    <property type="project" value="UniProtKB-SubCell"/>
</dbReference>
<evidence type="ECO:0000256" key="7">
    <source>
        <dbReference type="ARBA" id="ARBA00022679"/>
    </source>
</evidence>
<dbReference type="PROSITE" id="PS00107">
    <property type="entry name" value="PROTEIN_KINASE_ATP"/>
    <property type="match status" value="1"/>
</dbReference>
<keyword evidence="7" id="KW-0808">Transferase</keyword>
<feature type="compositionally biased region" description="Basic residues" evidence="16">
    <location>
        <begin position="10"/>
        <end position="27"/>
    </location>
</feature>
<dbReference type="PROSITE" id="PS50011">
    <property type="entry name" value="PROTEIN_KINASE_DOM"/>
    <property type="match status" value="1"/>
</dbReference>
<dbReference type="GO" id="GO:0005524">
    <property type="term" value="F:ATP binding"/>
    <property type="evidence" value="ECO:0007669"/>
    <property type="project" value="UniProtKB-UniRule"/>
</dbReference>
<reference evidence="18" key="1">
    <citation type="submission" date="2020-07" db="EMBL/GenBank/DDBJ databases">
        <title>A long reads based de novo assembly of the rainbow trout Arlee double haploid line genome.</title>
        <authorList>
            <person name="Gao G."/>
            <person name="Palti Y."/>
        </authorList>
    </citation>
    <scope>NUCLEOTIDE SEQUENCE [LARGE SCALE GENOMIC DNA]</scope>
</reference>
<dbReference type="PANTHER" id="PTHR47634:SF4">
    <property type="entry name" value="SRSF PROTEIN KINASE 1"/>
    <property type="match status" value="1"/>
</dbReference>
<keyword evidence="6" id="KW-0597">Phosphoprotein</keyword>
<dbReference type="SMART" id="SM00220">
    <property type="entry name" value="S_TKc"/>
    <property type="match status" value="1"/>
</dbReference>
<dbReference type="InterPro" id="IPR017441">
    <property type="entry name" value="Protein_kinase_ATP_BS"/>
</dbReference>
<keyword evidence="10" id="KW-0221">Differentiation</keyword>
<keyword evidence="4" id="KW-0963">Cytoplasm</keyword>
<dbReference type="InterPro" id="IPR051334">
    <property type="entry name" value="SRPK"/>
</dbReference>
<evidence type="ECO:0000313" key="18">
    <source>
        <dbReference type="Ensembl" id="ENSOMYP00000009487.2"/>
    </source>
</evidence>
<reference evidence="18" key="3">
    <citation type="submission" date="2025-09" db="UniProtKB">
        <authorList>
            <consortium name="Ensembl"/>
        </authorList>
    </citation>
    <scope>IDENTIFICATION</scope>
</reference>
<dbReference type="SUPFAM" id="SSF56112">
    <property type="entry name" value="Protein kinase-like (PK-like)"/>
    <property type="match status" value="1"/>
</dbReference>
<dbReference type="GeneTree" id="ENSGT00940000166975"/>
<evidence type="ECO:0000256" key="8">
    <source>
        <dbReference type="ARBA" id="ARBA00022741"/>
    </source>
</evidence>
<evidence type="ECO:0000256" key="6">
    <source>
        <dbReference type="ARBA" id="ARBA00022553"/>
    </source>
</evidence>
<dbReference type="Gene3D" id="3.30.200.20">
    <property type="entry name" value="Phosphorylase Kinase, domain 1"/>
    <property type="match status" value="1"/>
</dbReference>
<dbReference type="Pfam" id="PF00069">
    <property type="entry name" value="Pkinase"/>
    <property type="match status" value="2"/>
</dbReference>
<evidence type="ECO:0000256" key="2">
    <source>
        <dbReference type="ARBA" id="ARBA00004496"/>
    </source>
</evidence>
<dbReference type="AlphaFoldDB" id="A0A8C7NLN0"/>
<feature type="region of interest" description="Disordered" evidence="16">
    <location>
        <begin position="286"/>
        <end position="309"/>
    </location>
</feature>
<evidence type="ECO:0000256" key="15">
    <source>
        <dbReference type="PROSITE-ProRule" id="PRU10141"/>
    </source>
</evidence>
<keyword evidence="8 15" id="KW-0547">Nucleotide-binding</keyword>
<dbReference type="PROSITE" id="PS00108">
    <property type="entry name" value="PROTEIN_KINASE_ST"/>
    <property type="match status" value="1"/>
</dbReference>
<keyword evidence="12" id="KW-0539">Nucleus</keyword>
<dbReference type="Gene3D" id="1.10.510.10">
    <property type="entry name" value="Transferase(Phosphotransferase) domain 1"/>
    <property type="match status" value="2"/>
</dbReference>
<evidence type="ECO:0000256" key="3">
    <source>
        <dbReference type="ARBA" id="ARBA00012513"/>
    </source>
</evidence>